<dbReference type="SUPFAM" id="SSF46934">
    <property type="entry name" value="UBA-like"/>
    <property type="match status" value="1"/>
</dbReference>
<proteinExistence type="predicted"/>
<evidence type="ECO:0000313" key="3">
    <source>
        <dbReference type="Proteomes" id="UP000326396"/>
    </source>
</evidence>
<feature type="domain" description="UBA" evidence="1">
    <location>
        <begin position="45"/>
        <end position="86"/>
    </location>
</feature>
<accession>A0A5N6NA22</accession>
<reference evidence="2 3" key="1">
    <citation type="submission" date="2019-05" db="EMBL/GenBank/DDBJ databases">
        <title>Mikania micrantha, genome provides insights into the molecular mechanism of rapid growth.</title>
        <authorList>
            <person name="Liu B."/>
        </authorList>
    </citation>
    <scope>NUCLEOTIDE SEQUENCE [LARGE SCALE GENOMIC DNA]</scope>
    <source>
        <strain evidence="2">NLD-2019</strain>
        <tissue evidence="2">Leaf</tissue>
    </source>
</reference>
<keyword evidence="3" id="KW-1185">Reference proteome</keyword>
<organism evidence="2 3">
    <name type="scientific">Mikania micrantha</name>
    <name type="common">bitter vine</name>
    <dbReference type="NCBI Taxonomy" id="192012"/>
    <lineage>
        <taxon>Eukaryota</taxon>
        <taxon>Viridiplantae</taxon>
        <taxon>Streptophyta</taxon>
        <taxon>Embryophyta</taxon>
        <taxon>Tracheophyta</taxon>
        <taxon>Spermatophyta</taxon>
        <taxon>Magnoliopsida</taxon>
        <taxon>eudicotyledons</taxon>
        <taxon>Gunneridae</taxon>
        <taxon>Pentapetalae</taxon>
        <taxon>asterids</taxon>
        <taxon>campanulids</taxon>
        <taxon>Asterales</taxon>
        <taxon>Asteraceae</taxon>
        <taxon>Asteroideae</taxon>
        <taxon>Heliantheae alliance</taxon>
        <taxon>Eupatorieae</taxon>
        <taxon>Mikania</taxon>
    </lineage>
</organism>
<dbReference type="Pfam" id="PF22562">
    <property type="entry name" value="UBA_7"/>
    <property type="match status" value="1"/>
</dbReference>
<dbReference type="OrthoDB" id="1734942at2759"/>
<dbReference type="InterPro" id="IPR009060">
    <property type="entry name" value="UBA-like_sf"/>
</dbReference>
<evidence type="ECO:0000259" key="1">
    <source>
        <dbReference type="PROSITE" id="PS50030"/>
    </source>
</evidence>
<dbReference type="AlphaFoldDB" id="A0A5N6NA22"/>
<dbReference type="Gene3D" id="1.10.8.10">
    <property type="entry name" value="DNA helicase RuvA subunit, C-terminal domain"/>
    <property type="match status" value="1"/>
</dbReference>
<dbReference type="EMBL" id="SZYD01000013">
    <property type="protein sequence ID" value="KAD4386201.1"/>
    <property type="molecule type" value="Genomic_DNA"/>
</dbReference>
<evidence type="ECO:0000313" key="2">
    <source>
        <dbReference type="EMBL" id="KAD4386201.1"/>
    </source>
</evidence>
<dbReference type="InterPro" id="IPR015940">
    <property type="entry name" value="UBA"/>
</dbReference>
<protein>
    <recommendedName>
        <fullName evidence="1">UBA domain-containing protein</fullName>
    </recommendedName>
</protein>
<sequence length="214" mass="24243">MASQNPKFSKSFLFISWKASIPSVWADRFHERITGVAIGSEASTKLSPNKVSQIASLGFNPLQCQKEAINISNFKLEEVMNWLLSHMDDLAITILPPAISQSLIPIQLTIPLSSPLRCRLILSTTIVTIDNINVMPPEKLNHEPKRIAKRRGLNRSLALLLMKPPTVLVTEGLSSLQFRRRFYRFANDRLSNVRVYASWILIKIKDGMLFPFID</sequence>
<dbReference type="Proteomes" id="UP000326396">
    <property type="component" value="Linkage Group LG3"/>
</dbReference>
<comment type="caution">
    <text evidence="2">The sequence shown here is derived from an EMBL/GenBank/DDBJ whole genome shotgun (WGS) entry which is preliminary data.</text>
</comment>
<dbReference type="PROSITE" id="PS50030">
    <property type="entry name" value="UBA"/>
    <property type="match status" value="1"/>
</dbReference>
<gene>
    <name evidence="2" type="ORF">E3N88_26370</name>
</gene>
<name>A0A5N6NA22_9ASTR</name>